<keyword evidence="2" id="KW-0186">Copper</keyword>
<accession>A0A1V0GTS0</accession>
<evidence type="ECO:0000256" key="2">
    <source>
        <dbReference type="PIRSR" id="PIRSR603782-1"/>
    </source>
</evidence>
<dbReference type="CDD" id="cd02968">
    <property type="entry name" value="SCO"/>
    <property type="match status" value="1"/>
</dbReference>
<dbReference type="eggNOG" id="COG1999">
    <property type="taxonomic scope" value="Bacteria"/>
</dbReference>
<evidence type="ECO:0000313" key="6">
    <source>
        <dbReference type="Proteomes" id="UP000191257"/>
    </source>
</evidence>
<dbReference type="GO" id="GO:0046872">
    <property type="term" value="F:metal ion binding"/>
    <property type="evidence" value="ECO:0007669"/>
    <property type="project" value="UniProtKB-KW"/>
</dbReference>
<feature type="transmembrane region" description="Helical" evidence="4">
    <location>
        <begin position="15"/>
        <end position="33"/>
    </location>
</feature>
<dbReference type="Gene3D" id="3.40.30.10">
    <property type="entry name" value="Glutaredoxin"/>
    <property type="match status" value="1"/>
</dbReference>
<keyword evidence="4" id="KW-0472">Membrane</keyword>
<organism evidence="5 6">
    <name type="scientific">Paracoccus yeei</name>
    <dbReference type="NCBI Taxonomy" id="147645"/>
    <lineage>
        <taxon>Bacteria</taxon>
        <taxon>Pseudomonadati</taxon>
        <taxon>Pseudomonadota</taxon>
        <taxon>Alphaproteobacteria</taxon>
        <taxon>Rhodobacterales</taxon>
        <taxon>Paracoccaceae</taxon>
        <taxon>Paracoccus</taxon>
    </lineage>
</organism>
<dbReference type="InterPro" id="IPR003782">
    <property type="entry name" value="SCO1/SenC"/>
</dbReference>
<dbReference type="STRING" id="147645.A6J80_13515"/>
<feature type="binding site" evidence="2">
    <location>
        <position position="169"/>
    </location>
    <ligand>
        <name>Cu cation</name>
        <dbReference type="ChEBI" id="CHEBI:23378"/>
    </ligand>
</feature>
<feature type="disulfide bond" description="Redox-active" evidence="3">
    <location>
        <begin position="83"/>
        <end position="87"/>
    </location>
</feature>
<proteinExistence type="inferred from homology"/>
<dbReference type="Pfam" id="PF02630">
    <property type="entry name" value="SCO1-SenC"/>
    <property type="match status" value="1"/>
</dbReference>
<dbReference type="EMBL" id="CP020442">
    <property type="protein sequence ID" value="ARC37265.1"/>
    <property type="molecule type" value="Genomic_DNA"/>
</dbReference>
<sequence length="205" mass="22117">MPGTENRGGLRRIRWALWGLVVLAVLVVAWIQVIGPRLSALPDAGTANLGRGDYRLAATDGSTFTQDSLKGAPSAVFFGFTNCPDVCPTTLGDIAGWQEEFAAKGKPLRAYLVTVDPERDTPERLRDYVSWVPGVVGVTGAPDEVAKAVKAFRVYARKVQTEDGYTMDHSAMVLLFDAEGRYAGLVGYQEDPARTRATLEALLGA</sequence>
<evidence type="ECO:0000256" key="3">
    <source>
        <dbReference type="PIRSR" id="PIRSR603782-2"/>
    </source>
</evidence>
<comment type="similarity">
    <text evidence="1">Belongs to the SCO1/2 family.</text>
</comment>
<feature type="binding site" evidence="2">
    <location>
        <position position="87"/>
    </location>
    <ligand>
        <name>Cu cation</name>
        <dbReference type="ChEBI" id="CHEBI:23378"/>
    </ligand>
</feature>
<dbReference type="PANTHER" id="PTHR12151:SF25">
    <property type="entry name" value="LINALOOL DEHYDRATASE_ISOMERASE DOMAIN-CONTAINING PROTEIN"/>
    <property type="match status" value="1"/>
</dbReference>
<reference evidence="5" key="1">
    <citation type="submission" date="2017-12" db="EMBL/GenBank/DDBJ databases">
        <title>FDA dAtabase for Regulatory Grade micrObial Sequences (FDA-ARGOS): Supporting development and validation of Infectious Disease Dx tests.</title>
        <authorList>
            <person name="Campos J."/>
            <person name="Goldberg B."/>
            <person name="Tallon L."/>
            <person name="Sadzewicz L."/>
            <person name="Sengamalay N."/>
            <person name="Ott S."/>
            <person name="Godinez A."/>
            <person name="Nagaraj S."/>
            <person name="Vyas G."/>
            <person name="Aluvathingal J."/>
            <person name="Nadendla S."/>
            <person name="Geyer C."/>
            <person name="Nandy P."/>
            <person name="Hobson J."/>
            <person name="Sichtig H."/>
        </authorList>
    </citation>
    <scope>NUCLEOTIDE SEQUENCE</scope>
    <source>
        <strain evidence="5">FDAARGOS_252</strain>
    </source>
</reference>
<protein>
    <submittedName>
        <fullName evidence="5">SCO family protein</fullName>
    </submittedName>
</protein>
<dbReference type="SUPFAM" id="SSF52833">
    <property type="entry name" value="Thioredoxin-like"/>
    <property type="match status" value="1"/>
</dbReference>
<keyword evidence="4" id="KW-1133">Transmembrane helix</keyword>
<dbReference type="Proteomes" id="UP000191257">
    <property type="component" value="Chromosome"/>
</dbReference>
<keyword evidence="6" id="KW-1185">Reference proteome</keyword>
<evidence type="ECO:0000256" key="1">
    <source>
        <dbReference type="ARBA" id="ARBA00010996"/>
    </source>
</evidence>
<evidence type="ECO:0000313" key="5">
    <source>
        <dbReference type="EMBL" id="ARC37265.1"/>
    </source>
</evidence>
<dbReference type="AlphaFoldDB" id="A0A1V0GTS0"/>
<keyword evidence="4" id="KW-0812">Transmembrane</keyword>
<feature type="binding site" evidence="2">
    <location>
        <position position="83"/>
    </location>
    <ligand>
        <name>Cu cation</name>
        <dbReference type="ChEBI" id="CHEBI:23378"/>
    </ligand>
</feature>
<keyword evidence="2" id="KW-0479">Metal-binding</keyword>
<dbReference type="KEGG" id="pye:A6J80_13515"/>
<dbReference type="PANTHER" id="PTHR12151">
    <property type="entry name" value="ELECTRON TRANSPORT PROTIN SCO1/SENC FAMILY MEMBER"/>
    <property type="match status" value="1"/>
</dbReference>
<dbReference type="InterPro" id="IPR036249">
    <property type="entry name" value="Thioredoxin-like_sf"/>
</dbReference>
<gene>
    <name evidence="5" type="ORF">A6J80_13515</name>
</gene>
<name>A0A1V0GTS0_9RHOB</name>
<dbReference type="RefSeq" id="WP_080621851.1">
    <property type="nucleotide sequence ID" value="NZ_CAWMZI010000001.1"/>
</dbReference>
<evidence type="ECO:0000256" key="4">
    <source>
        <dbReference type="SAM" id="Phobius"/>
    </source>
</evidence>
<keyword evidence="3" id="KW-1015">Disulfide bond</keyword>